<evidence type="ECO:0000313" key="4">
    <source>
        <dbReference type="Proteomes" id="UP001152795"/>
    </source>
</evidence>
<dbReference type="AlphaFoldDB" id="A0A6S7HUL6"/>
<sequence>MSVILSPKGTESHQISYDLRVETLLREFSSILNEKNRELEKRDNIINSLQEKLIKVQSEYQNVESLVAERHEQEQCQHNRNHKIYNWLIHNESRSNLPNTQADDSNKNMQNQNQENSENLHLVNNKEIVQIKTFSDKDQSAPPRKVKSGLKDSVELKLQPVPHEPPTSRSNERPQQVFLPLMSSIPTSLLELSKQQPQSSYKDIANSAPEDTGEGKMQSKATKDDRILFPSFKLSSHQPQPRRPQPHI</sequence>
<organism evidence="3 4">
    <name type="scientific">Paramuricea clavata</name>
    <name type="common">Red gorgonian</name>
    <name type="synonym">Violescent sea-whip</name>
    <dbReference type="NCBI Taxonomy" id="317549"/>
    <lineage>
        <taxon>Eukaryota</taxon>
        <taxon>Metazoa</taxon>
        <taxon>Cnidaria</taxon>
        <taxon>Anthozoa</taxon>
        <taxon>Octocorallia</taxon>
        <taxon>Malacalcyonacea</taxon>
        <taxon>Plexauridae</taxon>
        <taxon>Paramuricea</taxon>
    </lineage>
</organism>
<evidence type="ECO:0000313" key="3">
    <source>
        <dbReference type="EMBL" id="CAB4009865.1"/>
    </source>
</evidence>
<feature type="compositionally biased region" description="Low complexity" evidence="2">
    <location>
        <begin position="107"/>
        <end position="119"/>
    </location>
</feature>
<dbReference type="EMBL" id="CACRXK020006598">
    <property type="protein sequence ID" value="CAB4009865.1"/>
    <property type="molecule type" value="Genomic_DNA"/>
</dbReference>
<protein>
    <submittedName>
        <fullName evidence="3">Uncharacterized protein</fullName>
    </submittedName>
</protein>
<proteinExistence type="predicted"/>
<keyword evidence="1" id="KW-0175">Coiled coil</keyword>
<gene>
    <name evidence="3" type="ORF">PACLA_8A065507</name>
</gene>
<dbReference type="Proteomes" id="UP001152795">
    <property type="component" value="Unassembled WGS sequence"/>
</dbReference>
<feature type="region of interest" description="Disordered" evidence="2">
    <location>
        <begin position="192"/>
        <end position="248"/>
    </location>
</feature>
<keyword evidence="4" id="KW-1185">Reference proteome</keyword>
<name>A0A6S7HUL6_PARCT</name>
<feature type="region of interest" description="Disordered" evidence="2">
    <location>
        <begin position="95"/>
        <end position="174"/>
    </location>
</feature>
<comment type="caution">
    <text evidence="3">The sequence shown here is derived from an EMBL/GenBank/DDBJ whole genome shotgun (WGS) entry which is preliminary data.</text>
</comment>
<reference evidence="3" key="1">
    <citation type="submission" date="2020-04" db="EMBL/GenBank/DDBJ databases">
        <authorList>
            <person name="Alioto T."/>
            <person name="Alioto T."/>
            <person name="Gomez Garrido J."/>
        </authorList>
    </citation>
    <scope>NUCLEOTIDE SEQUENCE</scope>
    <source>
        <strain evidence="3">A484AB</strain>
    </source>
</reference>
<feature type="non-terminal residue" evidence="3">
    <location>
        <position position="248"/>
    </location>
</feature>
<evidence type="ECO:0000256" key="1">
    <source>
        <dbReference type="SAM" id="Coils"/>
    </source>
</evidence>
<accession>A0A6S7HUL6</accession>
<feature type="coiled-coil region" evidence="1">
    <location>
        <begin position="32"/>
        <end position="66"/>
    </location>
</feature>
<evidence type="ECO:0000256" key="2">
    <source>
        <dbReference type="SAM" id="MobiDB-lite"/>
    </source>
</evidence>